<evidence type="ECO:0000256" key="2">
    <source>
        <dbReference type="SAM" id="Phobius"/>
    </source>
</evidence>
<keyword evidence="2" id="KW-0472">Membrane</keyword>
<feature type="region of interest" description="Disordered" evidence="1">
    <location>
        <begin position="85"/>
        <end position="138"/>
    </location>
</feature>
<dbReference type="OrthoDB" id="4794368at2"/>
<reference evidence="4" key="1">
    <citation type="submission" date="2016-06" db="EMBL/GenBank/DDBJ databases">
        <authorList>
            <person name="Varghese N."/>
            <person name="Submissions Spin"/>
        </authorList>
    </citation>
    <scope>NUCLEOTIDE SEQUENCE [LARGE SCALE GENOMIC DNA]</scope>
    <source>
        <strain evidence="4">DSM 43909</strain>
    </source>
</reference>
<sequence>MTDQTSPMPPDQPANQTEVPPHTPDPAIAADPSPAMPPQGTTLAGAPSPAKRSTVTPWAVGGIALVIALGIGGAVVATTGDDPKPAAGAMTSASPSTIAPTTIAPTTAAPTTATPTSAAPSPTKTTPPPKPKPPSYKTLSARQWKLIAKNPDAHLGEYYVVYGRVTQFDAATGTDTFRADIAHRRMPEKYDYETNTMLSGSESGLANLVEDDIFRAKVMVLGSYSYDTQIGGSTTVPLLRVDSIKVL</sequence>
<evidence type="ECO:0000256" key="1">
    <source>
        <dbReference type="SAM" id="MobiDB-lite"/>
    </source>
</evidence>
<accession>A0A1C4Y6L0</accession>
<keyword evidence="2" id="KW-1133">Transmembrane helix</keyword>
<organism evidence="3 4">
    <name type="scientific">Micromonospora viridifaciens</name>
    <dbReference type="NCBI Taxonomy" id="1881"/>
    <lineage>
        <taxon>Bacteria</taxon>
        <taxon>Bacillati</taxon>
        <taxon>Actinomycetota</taxon>
        <taxon>Actinomycetes</taxon>
        <taxon>Micromonosporales</taxon>
        <taxon>Micromonosporaceae</taxon>
        <taxon>Micromonospora</taxon>
    </lineage>
</organism>
<keyword evidence="4" id="KW-1185">Reference proteome</keyword>
<evidence type="ECO:0000313" key="4">
    <source>
        <dbReference type="Proteomes" id="UP000198242"/>
    </source>
</evidence>
<dbReference type="EMBL" id="LT607411">
    <property type="protein sequence ID" value="SCF16342.1"/>
    <property type="molecule type" value="Genomic_DNA"/>
</dbReference>
<feature type="compositionally biased region" description="Low complexity" evidence="1">
    <location>
        <begin position="91"/>
        <end position="124"/>
    </location>
</feature>
<feature type="compositionally biased region" description="Pro residues" evidence="1">
    <location>
        <begin position="125"/>
        <end position="134"/>
    </location>
</feature>
<dbReference type="Proteomes" id="UP000198242">
    <property type="component" value="Chromosome I"/>
</dbReference>
<feature type="transmembrane region" description="Helical" evidence="2">
    <location>
        <begin position="58"/>
        <end position="77"/>
    </location>
</feature>
<protein>
    <recommendedName>
        <fullName evidence="5">tRNA_anti-like</fullName>
    </recommendedName>
</protein>
<feature type="region of interest" description="Disordered" evidence="1">
    <location>
        <begin position="1"/>
        <end position="53"/>
    </location>
</feature>
<gene>
    <name evidence="3" type="ORF">GA0074695_3904</name>
</gene>
<evidence type="ECO:0008006" key="5">
    <source>
        <dbReference type="Google" id="ProtNLM"/>
    </source>
</evidence>
<dbReference type="AlphaFoldDB" id="A0A1C4Y6L0"/>
<dbReference type="RefSeq" id="WP_089007522.1">
    <property type="nucleotide sequence ID" value="NZ_LT607411.1"/>
</dbReference>
<keyword evidence="2" id="KW-0812">Transmembrane</keyword>
<proteinExistence type="predicted"/>
<evidence type="ECO:0000313" key="3">
    <source>
        <dbReference type="EMBL" id="SCF16342.1"/>
    </source>
</evidence>
<name>A0A1C4Y6L0_MICVI</name>